<evidence type="ECO:0000313" key="4">
    <source>
        <dbReference type="Proteomes" id="UP000027345"/>
    </source>
</evidence>
<comment type="caution">
    <text evidence="3">The sequence shown here is derived from an EMBL/GenBank/DDBJ whole genome shotgun (WGS) entry which is preliminary data.</text>
</comment>
<feature type="transmembrane region" description="Helical" evidence="1">
    <location>
        <begin position="82"/>
        <end position="101"/>
    </location>
</feature>
<dbReference type="RefSeq" id="WP_051736301.1">
    <property type="nucleotide sequence ID" value="NZ_JMQI01000077.1"/>
</dbReference>
<evidence type="ECO:0000256" key="1">
    <source>
        <dbReference type="SAM" id="Phobius"/>
    </source>
</evidence>
<organism evidence="3 4">
    <name type="scientific">Amycolatopsis rifamycinica</name>
    <dbReference type="NCBI Taxonomy" id="287986"/>
    <lineage>
        <taxon>Bacteria</taxon>
        <taxon>Bacillati</taxon>
        <taxon>Actinomycetota</taxon>
        <taxon>Actinomycetes</taxon>
        <taxon>Pseudonocardiales</taxon>
        <taxon>Pseudonocardiaceae</taxon>
        <taxon>Amycolatopsis</taxon>
    </lineage>
</organism>
<keyword evidence="1" id="KW-0812">Transmembrane</keyword>
<name>A0A066TQ99_9PSEU</name>
<reference evidence="3 4" key="1">
    <citation type="submission" date="2014-05" db="EMBL/GenBank/DDBJ databases">
        <title>Draft genome sequence of Amycolatopsis rifamycinica DSM 46095.</title>
        <authorList>
            <person name="Lal R."/>
            <person name="Saxena A."/>
            <person name="Kumari R."/>
            <person name="Mukherjee U."/>
            <person name="Singh P."/>
            <person name="Sangwan N."/>
            <person name="Mahato N.K."/>
        </authorList>
    </citation>
    <scope>NUCLEOTIDE SEQUENCE [LARGE SCALE GENOMIC DNA]</scope>
    <source>
        <strain evidence="3 4">DSM 46095</strain>
    </source>
</reference>
<dbReference type="Pfam" id="PF04892">
    <property type="entry name" value="VanZ"/>
    <property type="match status" value="1"/>
</dbReference>
<protein>
    <submittedName>
        <fullName evidence="3">VanZ family protein</fullName>
    </submittedName>
</protein>
<feature type="transmembrane region" description="Helical" evidence="1">
    <location>
        <begin position="138"/>
        <end position="159"/>
    </location>
</feature>
<dbReference type="OrthoDB" id="4833326at2"/>
<dbReference type="Proteomes" id="UP000027345">
    <property type="component" value="Unassembled WGS sequence"/>
</dbReference>
<sequence>MITDFLLDHSALVPVVFVLVAVVCVGVGGLVARVRRGRQRILWLLVALSVLPVVVLTLVPAAGRAGQSGCVVQFSVPTLTRVELLANVALFVPPVFFATVATRRPLPMLAAGAGLSAAIEAVQAVVPALGRACDTGDWTMNTLGTVLAVLLATATIALTDRAPGPAGGKTSGLRRR</sequence>
<dbReference type="InterPro" id="IPR006976">
    <property type="entry name" value="VanZ-like"/>
</dbReference>
<proteinExistence type="predicted"/>
<dbReference type="AlphaFoldDB" id="A0A066TQ99"/>
<feature type="transmembrane region" description="Helical" evidence="1">
    <location>
        <begin position="12"/>
        <end position="34"/>
    </location>
</feature>
<dbReference type="STRING" id="287986.DV20_38710"/>
<dbReference type="EMBL" id="JMQI01000077">
    <property type="protein sequence ID" value="KDN17040.1"/>
    <property type="molecule type" value="Genomic_DNA"/>
</dbReference>
<evidence type="ECO:0000259" key="2">
    <source>
        <dbReference type="Pfam" id="PF04892"/>
    </source>
</evidence>
<gene>
    <name evidence="3" type="ORF">DV20_38710</name>
</gene>
<evidence type="ECO:0000313" key="3">
    <source>
        <dbReference type="EMBL" id="KDN17040.1"/>
    </source>
</evidence>
<feature type="transmembrane region" description="Helical" evidence="1">
    <location>
        <begin position="108"/>
        <end position="126"/>
    </location>
</feature>
<keyword evidence="4" id="KW-1185">Reference proteome</keyword>
<dbReference type="eggNOG" id="COG4767">
    <property type="taxonomic scope" value="Bacteria"/>
</dbReference>
<keyword evidence="1" id="KW-1133">Transmembrane helix</keyword>
<feature type="transmembrane region" description="Helical" evidence="1">
    <location>
        <begin position="41"/>
        <end position="62"/>
    </location>
</feature>
<accession>A0A066TQ99</accession>
<feature type="domain" description="VanZ-like" evidence="2">
    <location>
        <begin position="82"/>
        <end position="153"/>
    </location>
</feature>
<keyword evidence="1" id="KW-0472">Membrane</keyword>